<dbReference type="RefSeq" id="WP_013590769.1">
    <property type="nucleotide sequence ID" value="NZ_CADIKB010000001.1"/>
</dbReference>
<protein>
    <submittedName>
        <fullName evidence="2">Uncharacterized protein</fullName>
    </submittedName>
</protein>
<dbReference type="Proteomes" id="UP000494102">
    <property type="component" value="Unassembled WGS sequence"/>
</dbReference>
<accession>A0A6J4ZQR0</accession>
<evidence type="ECO:0000313" key="5">
    <source>
        <dbReference type="Proteomes" id="UP000494249"/>
    </source>
</evidence>
<evidence type="ECO:0000313" key="2">
    <source>
        <dbReference type="EMBL" id="CAB3639825.1"/>
    </source>
</evidence>
<evidence type="ECO:0000313" key="4">
    <source>
        <dbReference type="Proteomes" id="UP000494102"/>
    </source>
</evidence>
<evidence type="ECO:0000256" key="1">
    <source>
        <dbReference type="SAM" id="SignalP"/>
    </source>
</evidence>
<keyword evidence="1" id="KW-0732">Signal</keyword>
<dbReference type="AlphaFoldDB" id="A0A6J4ZQR0"/>
<sequence>MNRPMKRLLAILAFVAGGVAAEWTHPVQCSMLCASRVQVKRQKR</sequence>
<evidence type="ECO:0000313" key="3">
    <source>
        <dbReference type="EMBL" id="CAB4047226.1"/>
    </source>
</evidence>
<reference evidence="4 5" key="1">
    <citation type="submission" date="2020-04" db="EMBL/GenBank/DDBJ databases">
        <authorList>
            <person name="De Canck E."/>
        </authorList>
    </citation>
    <scope>NUCLEOTIDE SEQUENCE [LARGE SCALE GENOMIC DNA]</scope>
    <source>
        <strain evidence="2 5">LMG 22037</strain>
        <strain evidence="3 4">LMG 9964</strain>
    </source>
</reference>
<proteinExistence type="predicted"/>
<feature type="chain" id="PRO_5036388429" evidence="1">
    <location>
        <begin position="22"/>
        <end position="44"/>
    </location>
</feature>
<dbReference type="EMBL" id="CADIKB010000001">
    <property type="protein sequence ID" value="CAB3639825.1"/>
    <property type="molecule type" value="Genomic_DNA"/>
</dbReference>
<dbReference type="Proteomes" id="UP000494249">
    <property type="component" value="Unassembled WGS sequence"/>
</dbReference>
<name>A0A6J4ZQR0_9BURK</name>
<gene>
    <name evidence="2" type="ORF">LMG22037_00177</name>
    <name evidence="3" type="ORF">LMG9964_00858</name>
</gene>
<dbReference type="EMBL" id="CADILN010000001">
    <property type="protein sequence ID" value="CAB4047226.1"/>
    <property type="molecule type" value="Genomic_DNA"/>
</dbReference>
<organism evidence="2 5">
    <name type="scientific">Paraburkholderia phenoliruptrix</name>
    <dbReference type="NCBI Taxonomy" id="252970"/>
    <lineage>
        <taxon>Bacteria</taxon>
        <taxon>Pseudomonadati</taxon>
        <taxon>Pseudomonadota</taxon>
        <taxon>Betaproteobacteria</taxon>
        <taxon>Burkholderiales</taxon>
        <taxon>Burkholderiaceae</taxon>
        <taxon>Paraburkholderia</taxon>
    </lineage>
</organism>
<feature type="signal peptide" evidence="1">
    <location>
        <begin position="1"/>
        <end position="21"/>
    </location>
</feature>